<keyword evidence="4" id="KW-1185">Reference proteome</keyword>
<accession>A0A0H5DPF0</accession>
<protein>
    <submittedName>
        <fullName evidence="3">Glycosyl hydrolase, glycosyl hydrolase family 15</fullName>
        <ecNumber evidence="3">3.2.1.-</ecNumber>
    </submittedName>
</protein>
<dbReference type="SUPFAM" id="SSF48208">
    <property type="entry name" value="Six-hairpin glycosidases"/>
    <property type="match status" value="1"/>
</dbReference>
<feature type="domain" description="GH15-like" evidence="1">
    <location>
        <begin position="226"/>
        <end position="592"/>
    </location>
</feature>
<evidence type="ECO:0000259" key="1">
    <source>
        <dbReference type="Pfam" id="PF00723"/>
    </source>
</evidence>
<dbReference type="PANTHER" id="PTHR31616:SF0">
    <property type="entry name" value="GLUCAN 1,4-ALPHA-GLUCOSIDASE"/>
    <property type="match status" value="1"/>
</dbReference>
<dbReference type="GO" id="GO:0005975">
    <property type="term" value="P:carbohydrate metabolic process"/>
    <property type="evidence" value="ECO:0007669"/>
    <property type="project" value="InterPro"/>
</dbReference>
<name>A0A0H5DPF0_9BACT</name>
<dbReference type="InterPro" id="IPR045582">
    <property type="entry name" value="Trehalase-like_N"/>
</dbReference>
<evidence type="ECO:0000259" key="2">
    <source>
        <dbReference type="Pfam" id="PF19291"/>
    </source>
</evidence>
<keyword evidence="3" id="KW-0378">Hydrolase</keyword>
<organism evidence="3 4">
    <name type="scientific">Estrella lausannensis</name>
    <dbReference type="NCBI Taxonomy" id="483423"/>
    <lineage>
        <taxon>Bacteria</taxon>
        <taxon>Pseudomonadati</taxon>
        <taxon>Chlamydiota</taxon>
        <taxon>Chlamydiia</taxon>
        <taxon>Parachlamydiales</taxon>
        <taxon>Candidatus Criblamydiaceae</taxon>
        <taxon>Estrella</taxon>
    </lineage>
</organism>
<dbReference type="Proteomes" id="UP000220251">
    <property type="component" value="Unassembled WGS sequence"/>
</dbReference>
<proteinExistence type="predicted"/>
<dbReference type="EMBL" id="CWGJ01000011">
    <property type="protein sequence ID" value="CRX38307.1"/>
    <property type="molecule type" value="Genomic_DNA"/>
</dbReference>
<dbReference type="Pfam" id="PF00723">
    <property type="entry name" value="Glyco_hydro_15"/>
    <property type="match status" value="1"/>
</dbReference>
<reference evidence="4" key="1">
    <citation type="submission" date="2015-06" db="EMBL/GenBank/DDBJ databases">
        <authorList>
            <person name="Bertelli C."/>
        </authorList>
    </citation>
    <scope>NUCLEOTIDE SEQUENCE [LARGE SCALE GENOMIC DNA]</scope>
    <source>
        <strain evidence="4">CRIB-30</strain>
    </source>
</reference>
<evidence type="ECO:0000313" key="3">
    <source>
        <dbReference type="EMBL" id="CRX38307.1"/>
    </source>
</evidence>
<feature type="domain" description="Trehalase-like N-terminal" evidence="2">
    <location>
        <begin position="4"/>
        <end position="141"/>
    </location>
</feature>
<dbReference type="InterPro" id="IPR011613">
    <property type="entry name" value="GH15-like"/>
</dbReference>
<dbReference type="PANTHER" id="PTHR31616">
    <property type="entry name" value="TREHALASE"/>
    <property type="match status" value="1"/>
</dbReference>
<evidence type="ECO:0000313" key="4">
    <source>
        <dbReference type="Proteomes" id="UP000220251"/>
    </source>
</evidence>
<dbReference type="InterPro" id="IPR012341">
    <property type="entry name" value="6hp_glycosidase-like_sf"/>
</dbReference>
<dbReference type="GO" id="GO:0004553">
    <property type="term" value="F:hydrolase activity, hydrolyzing O-glycosyl compounds"/>
    <property type="evidence" value="ECO:0007669"/>
    <property type="project" value="UniProtKB-ARBA"/>
</dbReference>
<dbReference type="Pfam" id="PF19291">
    <property type="entry name" value="TREH_N"/>
    <property type="match status" value="1"/>
</dbReference>
<dbReference type="AlphaFoldDB" id="A0A0H5DPF0"/>
<dbReference type="Gene3D" id="1.50.10.10">
    <property type="match status" value="1"/>
</dbReference>
<sequence>MPYQPIENYGVIGDLHTCALVGMDGSIDFMCFPNFDSPSLFAALLDDKKGGRFRISPVMDSPSYKQLYFPDSNILLTRFLSKSGICEVSDFMVIEEERNAHTLVRRAKSVRGEIKFQVHFDPRFDYGRSSYKIQRGDKELYFVPDGVGLPTIRLRTDIMLQESPDGGIKGEFVLLPGETMSFVMEEAKPHETSPIGKPDFVSNSFKGTLNFWQKWIGQSTYQGRWREMVNRSALSLKLLTSRKYGSMVAAPTFGVPEVIGGERNWDYRYTWIRDASFTLYSLMRLGYMDEARAFMRWIEERCGDLNPDGSLQIMYALDGHKVLVEETLDHLEGYMGSKPVRVGNAAYNQLQLDIYGELMDSVYIYNKFGEPISIDLWENLTRLINWVCENWQKKDEGIWEVRSGKQEFIYSRLMCWVAIDRGIRLSQKRSFPAPLDKWYKTRDIIYHEIVKDFWNPRVKAFVQHKGASCLDASCLLMPMVKFVGPTDPKWVSTMTGIKRELVDDSLVYRYRLGEGASTDGLMGEEGTFNLCSFWYVECLSRGGDVHQARFFFEKMLGYANHLGLYAEEMGADGRQLGNFPQAFTHLALISAAINLNKNLSTHKISW</sequence>
<dbReference type="OrthoDB" id="3902805at2"/>
<keyword evidence="3" id="KW-0326">Glycosidase</keyword>
<gene>
    <name evidence="3" type="primary">glgx3</name>
    <name evidence="3" type="ORF">ELAC_0961</name>
</gene>
<dbReference type="EC" id="3.2.1.-" evidence="3"/>
<dbReference type="InterPro" id="IPR008928">
    <property type="entry name" value="6-hairpin_glycosidase_sf"/>
</dbReference>